<protein>
    <submittedName>
        <fullName evidence="7">CidA/LrgA family protein</fullName>
    </submittedName>
</protein>
<keyword evidence="8" id="KW-1185">Reference proteome</keyword>
<feature type="transmembrane region" description="Helical" evidence="6">
    <location>
        <begin position="58"/>
        <end position="78"/>
    </location>
</feature>
<comment type="subcellular location">
    <subcellularLocation>
        <location evidence="1">Cell membrane</location>
        <topology evidence="1">Multi-pass membrane protein</topology>
    </subcellularLocation>
</comment>
<dbReference type="PANTHER" id="PTHR33931">
    <property type="entry name" value="HOLIN-LIKE PROTEIN CIDA-RELATED"/>
    <property type="match status" value="1"/>
</dbReference>
<dbReference type="AlphaFoldDB" id="A0A3N0DZX8"/>
<evidence type="ECO:0000313" key="7">
    <source>
        <dbReference type="EMBL" id="RNL81076.1"/>
    </source>
</evidence>
<evidence type="ECO:0000256" key="6">
    <source>
        <dbReference type="SAM" id="Phobius"/>
    </source>
</evidence>
<organism evidence="7 8">
    <name type="scientific">Nocardioides marmorisolisilvae</name>
    <dbReference type="NCBI Taxonomy" id="1542737"/>
    <lineage>
        <taxon>Bacteria</taxon>
        <taxon>Bacillati</taxon>
        <taxon>Actinomycetota</taxon>
        <taxon>Actinomycetes</taxon>
        <taxon>Propionibacteriales</taxon>
        <taxon>Nocardioidaceae</taxon>
        <taxon>Nocardioides</taxon>
    </lineage>
</organism>
<evidence type="ECO:0000256" key="1">
    <source>
        <dbReference type="ARBA" id="ARBA00004651"/>
    </source>
</evidence>
<evidence type="ECO:0000256" key="5">
    <source>
        <dbReference type="ARBA" id="ARBA00023136"/>
    </source>
</evidence>
<accession>A0A3N0DZX8</accession>
<gene>
    <name evidence="7" type="ORF">EFL95_01470</name>
</gene>
<keyword evidence="4 6" id="KW-1133">Transmembrane helix</keyword>
<dbReference type="PANTHER" id="PTHR33931:SF2">
    <property type="entry name" value="HOLIN-LIKE PROTEIN CIDA"/>
    <property type="match status" value="1"/>
</dbReference>
<dbReference type="EMBL" id="RJSG01000001">
    <property type="protein sequence ID" value="RNL81076.1"/>
    <property type="molecule type" value="Genomic_DNA"/>
</dbReference>
<dbReference type="OrthoDB" id="3176438at2"/>
<dbReference type="Proteomes" id="UP000277094">
    <property type="component" value="Unassembled WGS sequence"/>
</dbReference>
<comment type="caution">
    <text evidence="7">The sequence shown here is derived from an EMBL/GenBank/DDBJ whole genome shotgun (WGS) entry which is preliminary data.</text>
</comment>
<dbReference type="InterPro" id="IPR005538">
    <property type="entry name" value="LrgA/CidA"/>
</dbReference>
<evidence type="ECO:0000256" key="2">
    <source>
        <dbReference type="ARBA" id="ARBA00022475"/>
    </source>
</evidence>
<sequence>MLKGLLALLGCQLVGELAVRLTGIEFPGPVVGMLLFFGVLQLRRPAESSGLVAAPTLLLRHLHLLFVPAGVGVVVYLHRIAEDALPLAAGLWVSWLLGFVATALVADRLLRIFRERP</sequence>
<keyword evidence="3 6" id="KW-0812">Transmembrane</keyword>
<keyword evidence="2" id="KW-1003">Cell membrane</keyword>
<keyword evidence="5 6" id="KW-0472">Membrane</keyword>
<reference evidence="7 8" key="1">
    <citation type="submission" date="2018-11" db="EMBL/GenBank/DDBJ databases">
        <authorList>
            <person name="Li F."/>
        </authorList>
    </citation>
    <scope>NUCLEOTIDE SEQUENCE [LARGE SCALE GENOMIC DNA]</scope>
    <source>
        <strain evidence="7 8">KIS18-7</strain>
    </source>
</reference>
<feature type="transmembrane region" description="Helical" evidence="6">
    <location>
        <begin position="84"/>
        <end position="106"/>
    </location>
</feature>
<evidence type="ECO:0000313" key="8">
    <source>
        <dbReference type="Proteomes" id="UP000277094"/>
    </source>
</evidence>
<dbReference type="GO" id="GO:0005886">
    <property type="term" value="C:plasma membrane"/>
    <property type="evidence" value="ECO:0007669"/>
    <property type="project" value="UniProtKB-SubCell"/>
</dbReference>
<name>A0A3N0DZX8_9ACTN</name>
<evidence type="ECO:0000256" key="4">
    <source>
        <dbReference type="ARBA" id="ARBA00022989"/>
    </source>
</evidence>
<dbReference type="Pfam" id="PF03788">
    <property type="entry name" value="LrgA"/>
    <property type="match status" value="1"/>
</dbReference>
<feature type="transmembrane region" description="Helical" evidence="6">
    <location>
        <begin position="28"/>
        <end position="46"/>
    </location>
</feature>
<evidence type="ECO:0000256" key="3">
    <source>
        <dbReference type="ARBA" id="ARBA00022692"/>
    </source>
</evidence>
<proteinExistence type="predicted"/>